<evidence type="ECO:0000313" key="8">
    <source>
        <dbReference type="Proteomes" id="UP000315369"/>
    </source>
</evidence>
<sequence length="453" mass="46028">MEFNALTQALNNFIDIFGSAHERLRPFIFAVAITLSVIEVTLFGLYFAGGGKGLSDGFKKVLFLGGWAWVIQSYPTLVHAFVTSLIRLGFVAVGRGGDESLMFDPSTIAAYGLDATATLAAQLGDRSFVDALGESIVFGLAYLALIVCFIVMAIQVFFAVIEHYLWMCLAGVAMPFGIFRPTAFIAEKAIGGVVSSAFKMMTLAIVVGVVEPLLKNLRFSKDVITYNELTAMMLTVGALAFLFWKAPQIASGWLGGAPSLSAADTANTAAAAGQNAAKAGEGASIVEGVKSLAGAIGGGAMTTAGVLAQGAKMGAASSEGGSLGSRLTGGIGGAVKAAQGALVNGVAGTADGAASPMMERFRRGQLAAIEALNPSPEAPGTSPSEPSSSTPPTSFPEMPGAKDSTSTAPGAGDAAGRSPGAAEAPAWAADAAKQLNSLPPPPSPVNPDRKKGS</sequence>
<dbReference type="Pfam" id="PF04610">
    <property type="entry name" value="TrbL"/>
    <property type="match status" value="1"/>
</dbReference>
<feature type="transmembrane region" description="Helical" evidence="6">
    <location>
        <begin position="164"/>
        <end position="183"/>
    </location>
</feature>
<keyword evidence="2 6" id="KW-0812">Transmembrane</keyword>
<evidence type="ECO:0000256" key="1">
    <source>
        <dbReference type="ARBA" id="ARBA00004141"/>
    </source>
</evidence>
<feature type="transmembrane region" description="Helical" evidence="6">
    <location>
        <begin position="226"/>
        <end position="244"/>
    </location>
</feature>
<name>A0A540WWW1_9BACT</name>
<evidence type="ECO:0008006" key="9">
    <source>
        <dbReference type="Google" id="ProtNLM"/>
    </source>
</evidence>
<feature type="transmembrane region" description="Helical" evidence="6">
    <location>
        <begin position="189"/>
        <end position="214"/>
    </location>
</feature>
<feature type="compositionally biased region" description="Low complexity" evidence="5">
    <location>
        <begin position="421"/>
        <end position="437"/>
    </location>
</feature>
<reference evidence="7 8" key="1">
    <citation type="submission" date="2019-06" db="EMBL/GenBank/DDBJ databases">
        <authorList>
            <person name="Livingstone P."/>
            <person name="Whitworth D."/>
        </authorList>
    </citation>
    <scope>NUCLEOTIDE SEQUENCE [LARGE SCALE GENOMIC DNA]</scope>
    <source>
        <strain evidence="7 8">AM401</strain>
    </source>
</reference>
<dbReference type="GO" id="GO:0016020">
    <property type="term" value="C:membrane"/>
    <property type="evidence" value="ECO:0007669"/>
    <property type="project" value="UniProtKB-SubCell"/>
</dbReference>
<protein>
    <recommendedName>
        <fullName evidence="9">P-type conjugative transfer protein TrbL</fullName>
    </recommendedName>
</protein>
<dbReference type="EMBL" id="VIFM01000100">
    <property type="protein sequence ID" value="TQF13430.1"/>
    <property type="molecule type" value="Genomic_DNA"/>
</dbReference>
<dbReference type="GO" id="GO:0030255">
    <property type="term" value="P:protein secretion by the type IV secretion system"/>
    <property type="evidence" value="ECO:0007669"/>
    <property type="project" value="InterPro"/>
</dbReference>
<evidence type="ECO:0000256" key="4">
    <source>
        <dbReference type="ARBA" id="ARBA00023136"/>
    </source>
</evidence>
<evidence type="ECO:0000256" key="6">
    <source>
        <dbReference type="SAM" id="Phobius"/>
    </source>
</evidence>
<evidence type="ECO:0000256" key="3">
    <source>
        <dbReference type="ARBA" id="ARBA00022989"/>
    </source>
</evidence>
<gene>
    <name evidence="7" type="ORF">FJV41_23865</name>
</gene>
<feature type="compositionally biased region" description="Low complexity" evidence="5">
    <location>
        <begin position="374"/>
        <end position="399"/>
    </location>
</feature>
<evidence type="ECO:0000313" key="7">
    <source>
        <dbReference type="EMBL" id="TQF13430.1"/>
    </source>
</evidence>
<feature type="region of interest" description="Disordered" evidence="5">
    <location>
        <begin position="373"/>
        <end position="453"/>
    </location>
</feature>
<evidence type="ECO:0000256" key="2">
    <source>
        <dbReference type="ARBA" id="ARBA00022692"/>
    </source>
</evidence>
<feature type="transmembrane region" description="Helical" evidence="6">
    <location>
        <begin position="27"/>
        <end position="49"/>
    </location>
</feature>
<proteinExistence type="predicted"/>
<comment type="subcellular location">
    <subcellularLocation>
        <location evidence="1">Membrane</location>
        <topology evidence="1">Multi-pass membrane protein</topology>
    </subcellularLocation>
</comment>
<keyword evidence="4 6" id="KW-0472">Membrane</keyword>
<comment type="caution">
    <text evidence="7">The sequence shown here is derived from an EMBL/GenBank/DDBJ whole genome shotgun (WGS) entry which is preliminary data.</text>
</comment>
<accession>A0A540WWW1</accession>
<dbReference type="Proteomes" id="UP000315369">
    <property type="component" value="Unassembled WGS sequence"/>
</dbReference>
<evidence type="ECO:0000256" key="5">
    <source>
        <dbReference type="SAM" id="MobiDB-lite"/>
    </source>
</evidence>
<dbReference type="InterPro" id="IPR007688">
    <property type="entry name" value="Conjugal_tfr_TrbL/VirB6"/>
</dbReference>
<keyword evidence="3 6" id="KW-1133">Transmembrane helix</keyword>
<organism evidence="7 8">
    <name type="scientific">Myxococcus llanfairpwllgwyngyllgogerychwyrndrobwllllantysiliogogogochensis</name>
    <dbReference type="NCBI Taxonomy" id="2590453"/>
    <lineage>
        <taxon>Bacteria</taxon>
        <taxon>Pseudomonadati</taxon>
        <taxon>Myxococcota</taxon>
        <taxon>Myxococcia</taxon>
        <taxon>Myxococcales</taxon>
        <taxon>Cystobacterineae</taxon>
        <taxon>Myxococcaceae</taxon>
        <taxon>Myxococcus</taxon>
    </lineage>
</organism>
<feature type="transmembrane region" description="Helical" evidence="6">
    <location>
        <begin position="61"/>
        <end position="82"/>
    </location>
</feature>
<dbReference type="RefSeq" id="WP_141644843.1">
    <property type="nucleotide sequence ID" value="NZ_VIFM01000100.1"/>
</dbReference>
<keyword evidence="8" id="KW-1185">Reference proteome</keyword>
<dbReference type="AlphaFoldDB" id="A0A540WWW1"/>
<dbReference type="OrthoDB" id="9788052at2"/>
<feature type="transmembrane region" description="Helical" evidence="6">
    <location>
        <begin position="136"/>
        <end position="157"/>
    </location>
</feature>